<protein>
    <submittedName>
        <fullName evidence="1">Uncharacterized protein</fullName>
    </submittedName>
</protein>
<evidence type="ECO:0000313" key="2">
    <source>
        <dbReference type="Proteomes" id="UP000827441"/>
    </source>
</evidence>
<evidence type="ECO:0000313" key="1">
    <source>
        <dbReference type="EMBL" id="QWM90253.1"/>
    </source>
</evidence>
<sequence length="115" mass="13127">MEDQKTHTCYIEIDGNVITRDANGTLINEFTGNWSVLHKVYRFATMTATEKQKHKRISPNLYIGSIKYVMRHPGTNQSFIVNSTQIKKILPYIVNVNKVNFGGLNECGVDSEIDY</sequence>
<gene>
    <name evidence="1" type="primary">gp_23186</name>
</gene>
<dbReference type="KEGG" id="vg:75690798"/>
<dbReference type="RefSeq" id="YP_010359825.1">
    <property type="nucleotide sequence ID" value="NC_062777.1"/>
</dbReference>
<keyword evidence="2" id="KW-1185">Reference proteome</keyword>
<dbReference type="GeneID" id="75690798"/>
<dbReference type="EMBL" id="MZ130487">
    <property type="protein sequence ID" value="QWM90253.1"/>
    <property type="molecule type" value="Genomic_DNA"/>
</dbReference>
<proteinExistence type="predicted"/>
<name>A0AAE7V4C1_9CAUD</name>
<accession>A0AAE7V4C1</accession>
<dbReference type="Proteomes" id="UP000827441">
    <property type="component" value="Segment"/>
</dbReference>
<organism evidence="1 2">
    <name type="scientific">uncultured phage cr25_1</name>
    <dbReference type="NCBI Taxonomy" id="2986395"/>
    <lineage>
        <taxon>Viruses</taxon>
        <taxon>Duplodnaviria</taxon>
        <taxon>Heunggongvirae</taxon>
        <taxon>Uroviricota</taxon>
        <taxon>Caudoviricetes</taxon>
        <taxon>Crassvirales</taxon>
        <taxon>Crevaviridae</taxon>
        <taxon>Coarsevirinae</taxon>
        <taxon>Junduvirus</taxon>
        <taxon>Junduvirus copri</taxon>
    </lineage>
</organism>
<reference evidence="1 2" key="1">
    <citation type="submission" date="2021-04" db="EMBL/GenBank/DDBJ databases">
        <authorList>
            <person name="Shkoporov A.N."/>
            <person name="Stockdale S.R."/>
            <person name="Guerin E."/>
            <person name="Ross R.P."/>
            <person name="Hill C."/>
        </authorList>
    </citation>
    <scope>NUCLEOTIDE SEQUENCE [LARGE SCALE GENOMIC DNA]</scope>
    <source>
        <strain evidence="2">cr25_1</strain>
    </source>
</reference>